<dbReference type="PANTHER" id="PTHR46233:SF3">
    <property type="entry name" value="HYDROXYACYLGLUTATHIONE HYDROLASE GLOC"/>
    <property type="match status" value="1"/>
</dbReference>
<keyword evidence="3 6" id="KW-0378">Hydrolase</keyword>
<reference evidence="6 7" key="1">
    <citation type="submission" date="2020-11" db="EMBL/GenBank/DDBJ databases">
        <title>Pedobacter endophytica, an endophytic bacteria isolated form Carex pumila.</title>
        <authorList>
            <person name="Peng Y."/>
            <person name="Jiang L."/>
            <person name="Lee J."/>
        </authorList>
    </citation>
    <scope>NUCLEOTIDE SEQUENCE [LARGE SCALE GENOMIC DNA]</scope>
    <source>
        <strain evidence="6 7">JBR3-12</strain>
    </source>
</reference>
<evidence type="ECO:0000256" key="4">
    <source>
        <dbReference type="ARBA" id="ARBA00022833"/>
    </source>
</evidence>
<evidence type="ECO:0000256" key="1">
    <source>
        <dbReference type="ARBA" id="ARBA00001947"/>
    </source>
</evidence>
<dbReference type="AlphaFoldDB" id="A0A7U3Q4A4"/>
<dbReference type="KEGG" id="pex:IZT61_14695"/>
<dbReference type="SMART" id="SM00849">
    <property type="entry name" value="Lactamase_B"/>
    <property type="match status" value="1"/>
</dbReference>
<evidence type="ECO:0000313" key="6">
    <source>
        <dbReference type="EMBL" id="QPH38334.1"/>
    </source>
</evidence>
<keyword evidence="4" id="KW-0862">Zinc</keyword>
<proteinExistence type="predicted"/>
<dbReference type="InterPro" id="IPR036866">
    <property type="entry name" value="RibonucZ/Hydroxyglut_hydro"/>
</dbReference>
<dbReference type="GO" id="GO:0016787">
    <property type="term" value="F:hydrolase activity"/>
    <property type="evidence" value="ECO:0007669"/>
    <property type="project" value="UniProtKB-KW"/>
</dbReference>
<dbReference type="PANTHER" id="PTHR46233">
    <property type="entry name" value="HYDROXYACYLGLUTATHIONE HYDROLASE GLOC"/>
    <property type="match status" value="1"/>
</dbReference>
<protein>
    <submittedName>
        <fullName evidence="6">MBL fold metallo-hydrolase</fullName>
    </submittedName>
</protein>
<dbReference type="GO" id="GO:0046872">
    <property type="term" value="F:metal ion binding"/>
    <property type="evidence" value="ECO:0007669"/>
    <property type="project" value="UniProtKB-KW"/>
</dbReference>
<feature type="domain" description="Metallo-beta-lactamase" evidence="5">
    <location>
        <begin position="13"/>
        <end position="196"/>
    </location>
</feature>
<keyword evidence="2" id="KW-0479">Metal-binding</keyword>
<organism evidence="6 7">
    <name type="scientific">Pedobacter endophyticus</name>
    <dbReference type="NCBI Taxonomy" id="2789740"/>
    <lineage>
        <taxon>Bacteria</taxon>
        <taxon>Pseudomonadati</taxon>
        <taxon>Bacteroidota</taxon>
        <taxon>Sphingobacteriia</taxon>
        <taxon>Sphingobacteriales</taxon>
        <taxon>Sphingobacteriaceae</taxon>
        <taxon>Pedobacter</taxon>
    </lineage>
</organism>
<dbReference type="SUPFAM" id="SSF56281">
    <property type="entry name" value="Metallo-hydrolase/oxidoreductase"/>
    <property type="match status" value="1"/>
</dbReference>
<accession>A0A7U3Q4A4</accession>
<name>A0A7U3Q4A4_9SPHI</name>
<evidence type="ECO:0000259" key="5">
    <source>
        <dbReference type="SMART" id="SM00849"/>
    </source>
</evidence>
<sequence>MITVKTFTFNAYSENTYLLFDETKSCIIVDPGMYDAAEQNELTLFIKSNDLKPVLLLNTHCHLDHVFGNKFIFDTYGLKAQFHEGELPILTAVPGYAPSMGFTRYEVSPLPEVFLPESGTVRFGNSSLELIFSPGHSPAHLCFYSKADGFLIGGDVLFYGSIGRTDLPGGNHQQLIQNISTKLFVLPDETKVYPGHGPATTIGFEKQHNPFF</sequence>
<dbReference type="InterPro" id="IPR001279">
    <property type="entry name" value="Metallo-B-lactamas"/>
</dbReference>
<dbReference type="Pfam" id="PF00753">
    <property type="entry name" value="Lactamase_B"/>
    <property type="match status" value="1"/>
</dbReference>
<dbReference type="Gene3D" id="3.60.15.10">
    <property type="entry name" value="Ribonuclease Z/Hydroxyacylglutathione hydrolase-like"/>
    <property type="match status" value="1"/>
</dbReference>
<comment type="cofactor">
    <cofactor evidence="1">
        <name>Zn(2+)</name>
        <dbReference type="ChEBI" id="CHEBI:29105"/>
    </cofactor>
</comment>
<dbReference type="Proteomes" id="UP000594759">
    <property type="component" value="Chromosome"/>
</dbReference>
<keyword evidence="7" id="KW-1185">Reference proteome</keyword>
<dbReference type="InterPro" id="IPR051453">
    <property type="entry name" value="MBL_Glyoxalase_II"/>
</dbReference>
<evidence type="ECO:0000256" key="3">
    <source>
        <dbReference type="ARBA" id="ARBA00022801"/>
    </source>
</evidence>
<gene>
    <name evidence="6" type="ORF">IZT61_14695</name>
</gene>
<dbReference type="EMBL" id="CP064939">
    <property type="protein sequence ID" value="QPH38334.1"/>
    <property type="molecule type" value="Genomic_DNA"/>
</dbReference>
<evidence type="ECO:0000256" key="2">
    <source>
        <dbReference type="ARBA" id="ARBA00022723"/>
    </source>
</evidence>
<evidence type="ECO:0000313" key="7">
    <source>
        <dbReference type="Proteomes" id="UP000594759"/>
    </source>
</evidence>
<dbReference type="RefSeq" id="WP_196097756.1">
    <property type="nucleotide sequence ID" value="NZ_CP064939.1"/>
</dbReference>